<dbReference type="Pfam" id="PF00106">
    <property type="entry name" value="adh_short"/>
    <property type="match status" value="1"/>
</dbReference>
<dbReference type="PRINTS" id="PR00081">
    <property type="entry name" value="GDHRDH"/>
</dbReference>
<reference evidence="5 6" key="1">
    <citation type="submission" date="2019-11" db="EMBL/GenBank/DDBJ databases">
        <title>Nocardia sp. nov. CT2-14 isolated from soil.</title>
        <authorList>
            <person name="Kanchanasin P."/>
            <person name="Tanasupawat S."/>
            <person name="Yuki M."/>
            <person name="Kudo T."/>
        </authorList>
    </citation>
    <scope>NUCLEOTIDE SEQUENCE [LARGE SCALE GENOMIC DNA]</scope>
    <source>
        <strain evidence="5 6">CT2-14</strain>
    </source>
</reference>
<dbReference type="CDD" id="cd05233">
    <property type="entry name" value="SDR_c"/>
    <property type="match status" value="1"/>
</dbReference>
<proteinExistence type="inferred from homology"/>
<dbReference type="InterPro" id="IPR002347">
    <property type="entry name" value="SDR_fam"/>
</dbReference>
<protein>
    <submittedName>
        <fullName evidence="5">SDR family NAD(P)-dependent oxidoreductase</fullName>
    </submittedName>
</protein>
<dbReference type="AlphaFoldDB" id="A0A6I3L8I4"/>
<feature type="domain" description="Ketoreductase" evidence="4">
    <location>
        <begin position="26"/>
        <end position="208"/>
    </location>
</feature>
<dbReference type="PROSITE" id="PS00061">
    <property type="entry name" value="ADH_SHORT"/>
    <property type="match status" value="1"/>
</dbReference>
<accession>A0A6I3L8I4</accession>
<comment type="similarity">
    <text evidence="1 3">Belongs to the short-chain dehydrogenases/reductases (SDR) family.</text>
</comment>
<dbReference type="PRINTS" id="PR00080">
    <property type="entry name" value="SDRFAMILY"/>
</dbReference>
<dbReference type="GO" id="GO:0016491">
    <property type="term" value="F:oxidoreductase activity"/>
    <property type="evidence" value="ECO:0007669"/>
    <property type="project" value="UniProtKB-KW"/>
</dbReference>
<dbReference type="GO" id="GO:0016020">
    <property type="term" value="C:membrane"/>
    <property type="evidence" value="ECO:0007669"/>
    <property type="project" value="TreeGrafter"/>
</dbReference>
<evidence type="ECO:0000256" key="1">
    <source>
        <dbReference type="ARBA" id="ARBA00006484"/>
    </source>
</evidence>
<dbReference type="SUPFAM" id="SSF51735">
    <property type="entry name" value="NAD(P)-binding Rossmann-fold domains"/>
    <property type="match status" value="1"/>
</dbReference>
<keyword evidence="6" id="KW-1185">Reference proteome</keyword>
<dbReference type="RefSeq" id="WP_154791167.1">
    <property type="nucleotide sequence ID" value="NZ_WMBB01000016.1"/>
</dbReference>
<dbReference type="SMART" id="SM00822">
    <property type="entry name" value="PKS_KR"/>
    <property type="match status" value="1"/>
</dbReference>
<gene>
    <name evidence="5" type="ORF">GLP40_28815</name>
</gene>
<comment type="caution">
    <text evidence="5">The sequence shown here is derived from an EMBL/GenBank/DDBJ whole genome shotgun (WGS) entry which is preliminary data.</text>
</comment>
<keyword evidence="2" id="KW-0560">Oxidoreductase</keyword>
<dbReference type="Proteomes" id="UP000432464">
    <property type="component" value="Unassembled WGS sequence"/>
</dbReference>
<evidence type="ECO:0000259" key="4">
    <source>
        <dbReference type="SMART" id="SM00822"/>
    </source>
</evidence>
<dbReference type="EMBL" id="WMBB01000016">
    <property type="protein sequence ID" value="MTE16745.1"/>
    <property type="molecule type" value="Genomic_DNA"/>
</dbReference>
<dbReference type="PANTHER" id="PTHR44196">
    <property type="entry name" value="DEHYDROGENASE/REDUCTASE SDR FAMILY MEMBER 7B"/>
    <property type="match status" value="1"/>
</dbReference>
<organism evidence="5 6">
    <name type="scientific">Nocardia aurantiaca</name>
    <dbReference type="NCBI Taxonomy" id="2675850"/>
    <lineage>
        <taxon>Bacteria</taxon>
        <taxon>Bacillati</taxon>
        <taxon>Actinomycetota</taxon>
        <taxon>Actinomycetes</taxon>
        <taxon>Mycobacteriales</taxon>
        <taxon>Nocardiaceae</taxon>
        <taxon>Nocardia</taxon>
    </lineage>
</organism>
<dbReference type="NCBIfam" id="NF004526">
    <property type="entry name" value="PRK05872.1"/>
    <property type="match status" value="1"/>
</dbReference>
<dbReference type="InterPro" id="IPR036291">
    <property type="entry name" value="NAD(P)-bd_dom_sf"/>
</dbReference>
<dbReference type="PANTHER" id="PTHR44196:SF1">
    <property type="entry name" value="DEHYDROGENASE_REDUCTASE SDR FAMILY MEMBER 7B"/>
    <property type="match status" value="1"/>
</dbReference>
<evidence type="ECO:0000313" key="6">
    <source>
        <dbReference type="Proteomes" id="UP000432464"/>
    </source>
</evidence>
<sequence length="300" mass="31759">MNALTLLSQVVTPWTRDSDRVDLKGRVAFVTGAAQGIGFATAEALVARGARVVVVDVEGDALEKAVTALGSQAAHGVTADVRDRHAMADAVAEAVSRFGRIDVVVANAGVTPPPATLRCVDLDDFDRVIAINLTGVVNTVKPALEQVIEHGGHVVVVSSVAAFAPGFGGASYAASKAGVEQVGRALRIELGSTGATAGVAYFGVVDTALVKHALDDDPLGHRVDRLMPAPIRHRITAARAAEVLVDGIVNRSARTIAPSAWEPYSLFREVLNRQLDNLFRSDPRVQDIVQAVERRRRAMR</sequence>
<evidence type="ECO:0000256" key="2">
    <source>
        <dbReference type="ARBA" id="ARBA00023002"/>
    </source>
</evidence>
<dbReference type="Gene3D" id="3.40.50.720">
    <property type="entry name" value="NAD(P)-binding Rossmann-like Domain"/>
    <property type="match status" value="1"/>
</dbReference>
<name>A0A6I3L8I4_9NOCA</name>
<evidence type="ECO:0000256" key="3">
    <source>
        <dbReference type="RuleBase" id="RU000363"/>
    </source>
</evidence>
<evidence type="ECO:0000313" key="5">
    <source>
        <dbReference type="EMBL" id="MTE16745.1"/>
    </source>
</evidence>
<dbReference type="InterPro" id="IPR057326">
    <property type="entry name" value="KR_dom"/>
</dbReference>
<dbReference type="InterPro" id="IPR020904">
    <property type="entry name" value="Sc_DH/Rdtase_CS"/>
</dbReference>